<dbReference type="InterPro" id="IPR045090">
    <property type="entry name" value="Pept_M3A_M3B"/>
</dbReference>
<evidence type="ECO:0000256" key="1">
    <source>
        <dbReference type="ARBA" id="ARBA00006040"/>
    </source>
</evidence>
<keyword evidence="5 7" id="KW-0862">Zinc</keyword>
<feature type="domain" description="Peptidase M3A/M3B catalytic" evidence="9">
    <location>
        <begin position="270"/>
        <end position="719"/>
    </location>
</feature>
<sequence>MMAFRPALAGALALAFSLTSPLCAADGPATTRPGSGKVDAAPAANPFFAPSPLPYQFPQFDKIKDADYVPAFEKGMAENRAEIDAIANSDEPATFENTIVAMERSGLLLERVSRVFFALAGTNTNEAMQKVQAEMAPKLSAHNDLILLNGKLFARIQSIYDKRDALDLDAESRRLVERYYTDFVRAGAKLGDADKTRLKAINAEMATLSTRFSQNLLKETNADAVVVDSRDQLDGLSEDAIGAASAAAKSRNLDGKFVIPLKNTSGQPALASLKNRELRQRIMNASLNRASKGGEFDNRAVVAAMVKLRAERAAMLGYANHAAYVLADETAGSVEAVNKLLAQLAPPAVANARAEAADIQKIIDAEGGKFQVSAADWAFYTEKVRKQKFDLDEEQLRPYFEMDNVLRNGVFYAANKLYGITFKERKDLPVYLPDIRVFEVFNEDGSHLALFLVDYYARSNKRGGAWANAYVPQSTLLGTSPVIANHLNIPKPADGEPTLMTYEEVTTAFHEFGHALHGMFSHVKYPRFAGTSVPRDFVEYPSQVNEMWAAWPEVLKNYAKHYKTGEPLPQALLDKVKASEKFNQGFATTEYLGAALLDQAWHQITAAQAPSADGVLAFEAAALKRAGVDFAPVPPRYRTTYFSHIMGGYSAGYYAYIWSEVLDADSVEWFKAHGGLTRANGDHFRDTLLSRGGSDDALALFRNFSGGEPDVKPLLERRGLTESVK</sequence>
<keyword evidence="2 7" id="KW-0645">Protease</keyword>
<dbReference type="GO" id="GO:0005829">
    <property type="term" value="C:cytosol"/>
    <property type="evidence" value="ECO:0007669"/>
    <property type="project" value="UniProtKB-ARBA"/>
</dbReference>
<feature type="signal peptide" evidence="8">
    <location>
        <begin position="1"/>
        <end position="24"/>
    </location>
</feature>
<keyword evidence="4 7" id="KW-0378">Hydrolase</keyword>
<comment type="cofactor">
    <cofactor evidence="7">
        <name>Zn(2+)</name>
        <dbReference type="ChEBI" id="CHEBI:29105"/>
    </cofactor>
    <text evidence="7">Binds 1 zinc ion.</text>
</comment>
<dbReference type="STRING" id="578942.SAMN05216289_12344"/>
<evidence type="ECO:0000256" key="4">
    <source>
        <dbReference type="ARBA" id="ARBA00022801"/>
    </source>
</evidence>
<organism evidence="10 11">
    <name type="scientific">Dokdonella immobilis</name>
    <dbReference type="NCBI Taxonomy" id="578942"/>
    <lineage>
        <taxon>Bacteria</taxon>
        <taxon>Pseudomonadati</taxon>
        <taxon>Pseudomonadota</taxon>
        <taxon>Gammaproteobacteria</taxon>
        <taxon>Lysobacterales</taxon>
        <taxon>Rhodanobacteraceae</taxon>
        <taxon>Dokdonella</taxon>
    </lineage>
</organism>
<evidence type="ECO:0000256" key="8">
    <source>
        <dbReference type="SAM" id="SignalP"/>
    </source>
</evidence>
<evidence type="ECO:0000256" key="3">
    <source>
        <dbReference type="ARBA" id="ARBA00022723"/>
    </source>
</evidence>
<evidence type="ECO:0000259" key="9">
    <source>
        <dbReference type="Pfam" id="PF01432"/>
    </source>
</evidence>
<dbReference type="PANTHER" id="PTHR43660">
    <property type="entry name" value="DIPEPTIDYL CARBOXYPEPTIDASE"/>
    <property type="match status" value="1"/>
</dbReference>
<dbReference type="AlphaFoldDB" id="A0A1I4Z898"/>
<dbReference type="GO" id="GO:0004180">
    <property type="term" value="F:carboxypeptidase activity"/>
    <property type="evidence" value="ECO:0007669"/>
    <property type="project" value="TreeGrafter"/>
</dbReference>
<dbReference type="EMBL" id="FOVF01000023">
    <property type="protein sequence ID" value="SFN46243.1"/>
    <property type="molecule type" value="Genomic_DNA"/>
</dbReference>
<dbReference type="Gene3D" id="1.10.1370.40">
    <property type="match status" value="1"/>
</dbReference>
<keyword evidence="6 7" id="KW-0482">Metalloprotease</keyword>
<dbReference type="CDD" id="cd06456">
    <property type="entry name" value="M3A_DCP"/>
    <property type="match status" value="1"/>
</dbReference>
<dbReference type="Gene3D" id="1.10.1370.10">
    <property type="entry name" value="Neurolysin, domain 3"/>
    <property type="match status" value="1"/>
</dbReference>
<dbReference type="InterPro" id="IPR034005">
    <property type="entry name" value="M3A_DCP"/>
</dbReference>
<gene>
    <name evidence="10" type="ORF">SAMN05216289_12344</name>
</gene>
<dbReference type="GO" id="GO:0006508">
    <property type="term" value="P:proteolysis"/>
    <property type="evidence" value="ECO:0007669"/>
    <property type="project" value="UniProtKB-KW"/>
</dbReference>
<keyword evidence="3 7" id="KW-0479">Metal-binding</keyword>
<dbReference type="GO" id="GO:0004222">
    <property type="term" value="F:metalloendopeptidase activity"/>
    <property type="evidence" value="ECO:0007669"/>
    <property type="project" value="InterPro"/>
</dbReference>
<proteinExistence type="inferred from homology"/>
<evidence type="ECO:0000256" key="5">
    <source>
        <dbReference type="ARBA" id="ARBA00022833"/>
    </source>
</evidence>
<evidence type="ECO:0000256" key="6">
    <source>
        <dbReference type="ARBA" id="ARBA00023049"/>
    </source>
</evidence>
<dbReference type="Pfam" id="PF01432">
    <property type="entry name" value="Peptidase_M3"/>
    <property type="match status" value="1"/>
</dbReference>
<dbReference type="InterPro" id="IPR024077">
    <property type="entry name" value="Neurolysin/TOP_dom2"/>
</dbReference>
<dbReference type="SUPFAM" id="SSF55486">
    <property type="entry name" value="Metalloproteases ('zincins'), catalytic domain"/>
    <property type="match status" value="1"/>
</dbReference>
<keyword evidence="8" id="KW-0732">Signal</keyword>
<reference evidence="10 11" key="1">
    <citation type="submission" date="2016-10" db="EMBL/GenBank/DDBJ databases">
        <authorList>
            <person name="de Groot N.N."/>
        </authorList>
    </citation>
    <scope>NUCLEOTIDE SEQUENCE [LARGE SCALE GENOMIC DNA]</scope>
    <source>
        <strain evidence="10 11">CGMCC 1.7659</strain>
    </source>
</reference>
<feature type="chain" id="PRO_5011733759" evidence="8">
    <location>
        <begin position="25"/>
        <end position="725"/>
    </location>
</feature>
<dbReference type="PANTHER" id="PTHR43660:SF1">
    <property type="entry name" value="DIPEPTIDYL CARBOXYPEPTIDASE"/>
    <property type="match status" value="1"/>
</dbReference>
<dbReference type="Proteomes" id="UP000198575">
    <property type="component" value="Unassembled WGS sequence"/>
</dbReference>
<evidence type="ECO:0000256" key="7">
    <source>
        <dbReference type="RuleBase" id="RU003435"/>
    </source>
</evidence>
<dbReference type="GO" id="GO:0046872">
    <property type="term" value="F:metal ion binding"/>
    <property type="evidence" value="ECO:0007669"/>
    <property type="project" value="UniProtKB-UniRule"/>
</dbReference>
<dbReference type="InterPro" id="IPR001567">
    <property type="entry name" value="Pept_M3A_M3B_dom"/>
</dbReference>
<accession>A0A1I4Z898</accession>
<name>A0A1I4Z898_9GAMM</name>
<keyword evidence="11" id="KW-1185">Reference proteome</keyword>
<dbReference type="InterPro" id="IPR024079">
    <property type="entry name" value="MetalloPept_cat_dom_sf"/>
</dbReference>
<dbReference type="OrthoDB" id="9773538at2"/>
<evidence type="ECO:0000313" key="11">
    <source>
        <dbReference type="Proteomes" id="UP000198575"/>
    </source>
</evidence>
<dbReference type="FunFam" id="3.40.390.10:FF:000009">
    <property type="entry name" value="Oligopeptidase A"/>
    <property type="match status" value="1"/>
</dbReference>
<comment type="similarity">
    <text evidence="1 7">Belongs to the peptidase M3 family.</text>
</comment>
<evidence type="ECO:0000313" key="10">
    <source>
        <dbReference type="EMBL" id="SFN46243.1"/>
    </source>
</evidence>
<dbReference type="Gene3D" id="3.40.390.10">
    <property type="entry name" value="Collagenase (Catalytic Domain)"/>
    <property type="match status" value="1"/>
</dbReference>
<protein>
    <submittedName>
        <fullName evidence="10">Peptidyl-dipeptidase Dcp Metallo peptidase. MEROPS family M03A</fullName>
    </submittedName>
</protein>
<evidence type="ECO:0000256" key="2">
    <source>
        <dbReference type="ARBA" id="ARBA00022670"/>
    </source>
</evidence>